<organism evidence="1 2">
    <name type="scientific">Mycoplasmopsis gallinarum</name>
    <dbReference type="NCBI Taxonomy" id="29557"/>
    <lineage>
        <taxon>Bacteria</taxon>
        <taxon>Bacillati</taxon>
        <taxon>Mycoplasmatota</taxon>
        <taxon>Mycoplasmoidales</taxon>
        <taxon>Metamycoplasmataceae</taxon>
        <taxon>Mycoplasmopsis</taxon>
    </lineage>
</organism>
<dbReference type="RefSeq" id="WP_063626156.1">
    <property type="nucleotide sequence ID" value="NZ_LVLH01000033.1"/>
</dbReference>
<dbReference type="OrthoDB" id="401237at2"/>
<dbReference type="PATRIC" id="fig|29557.3.peg.355"/>
<keyword evidence="2" id="KW-1185">Reference proteome</keyword>
<dbReference type="EMBL" id="LVLH01000033">
    <property type="protein sequence ID" value="OAB48882.1"/>
    <property type="molecule type" value="Genomic_DNA"/>
</dbReference>
<proteinExistence type="predicted"/>
<name>A0A168RDV7_9BACT</name>
<sequence>MAKKFLGLNSILNNAVSIVNIVNISTNPNSSESQWDNNATYEKYELFLKIDLLKTNKKEIEKIVNNIEDEAILRNLFWNVHGFMIEEFSNRKTWNKILREKRNQIIPEYKKYLIKDLLSKREILIKEFRSNQNLKFDYVETEDKNYINLDSEISSKKIFYSASKIKEQLNEIKKAIEPLIKQAKEKEEIIIKLNKYLIGLSSTSVGSAILTIFCPFFAAPTAISAYASTAISSFIIYLKKEVNIIYETINRINKFFINKIDKKNVEKDVINIVLSIAVGLRLSRYIQAFKISEENKAELDFSIPAVFDAIITIGQAGYQLYCSSEDIKESNNNINKLFEMEKKLFENILKTEMSIEKIKSQNTFIVIGETPLTDEYKNGGKGGNNILFKNIKENKNYTLEEMLSKSKEELYLYNLIKVYNSKLDEWYIRSLPNKIKEDNLG</sequence>
<dbReference type="AlphaFoldDB" id="A0A168RDV7"/>
<evidence type="ECO:0000313" key="1">
    <source>
        <dbReference type="EMBL" id="OAB48882.1"/>
    </source>
</evidence>
<gene>
    <name evidence="1" type="ORF">MGALLINA_03640</name>
</gene>
<dbReference type="Proteomes" id="UP000076983">
    <property type="component" value="Unassembled WGS sequence"/>
</dbReference>
<reference evidence="1 2" key="1">
    <citation type="submission" date="2016-03" db="EMBL/GenBank/DDBJ databases">
        <title>Genome sequence of Mycoplasma gallinarum strain Mgn_IPT.</title>
        <authorList>
            <person name="Yacoub E."/>
            <person name="Sirand-Pugnet P."/>
            <person name="Barre A."/>
            <person name="Maurier F."/>
            <person name="Blanchard A."/>
            <person name="Ben Abdelmoumen B.M."/>
        </authorList>
    </citation>
    <scope>NUCLEOTIDE SEQUENCE [LARGE SCALE GENOMIC DNA]</scope>
    <source>
        <strain evidence="1 2">Mgn_IPT</strain>
    </source>
</reference>
<evidence type="ECO:0000313" key="2">
    <source>
        <dbReference type="Proteomes" id="UP000076983"/>
    </source>
</evidence>
<accession>A0A168RDV7</accession>
<protein>
    <submittedName>
        <fullName evidence="1">Uncharacterized protein</fullName>
    </submittedName>
</protein>
<comment type="caution">
    <text evidence="1">The sequence shown here is derived from an EMBL/GenBank/DDBJ whole genome shotgun (WGS) entry which is preliminary data.</text>
</comment>